<feature type="transmembrane region" description="Helical" evidence="1">
    <location>
        <begin position="12"/>
        <end position="33"/>
    </location>
</feature>
<keyword evidence="1" id="KW-0472">Membrane</keyword>
<sequence length="73" mass="8595">MIGTMLELSTYVFFATCVVIFIYFTWSVYNEYLRTKILKKRSKKLAELEELIQINQVASKLEKKIEKRAKGIS</sequence>
<proteinExistence type="predicted"/>
<evidence type="ECO:0000313" key="3">
    <source>
        <dbReference type="Proteomes" id="UP000658382"/>
    </source>
</evidence>
<keyword evidence="1" id="KW-0812">Transmembrane</keyword>
<comment type="caution">
    <text evidence="2">The sequence shown here is derived from an EMBL/GenBank/DDBJ whole genome shotgun (WGS) entry which is preliminary data.</text>
</comment>
<accession>A0A917UU36</accession>
<reference evidence="2" key="1">
    <citation type="journal article" date="2014" name="Int. J. Syst. Evol. Microbiol.">
        <title>Complete genome sequence of Corynebacterium casei LMG S-19264T (=DSM 44701T), isolated from a smear-ripened cheese.</title>
        <authorList>
            <consortium name="US DOE Joint Genome Institute (JGI-PGF)"/>
            <person name="Walter F."/>
            <person name="Albersmeier A."/>
            <person name="Kalinowski J."/>
            <person name="Ruckert C."/>
        </authorList>
    </citation>
    <scope>NUCLEOTIDE SEQUENCE</scope>
    <source>
        <strain evidence="2">JCM 12580</strain>
    </source>
</reference>
<reference evidence="2" key="2">
    <citation type="submission" date="2020-09" db="EMBL/GenBank/DDBJ databases">
        <authorList>
            <person name="Sun Q."/>
            <person name="Ohkuma M."/>
        </authorList>
    </citation>
    <scope>NUCLEOTIDE SEQUENCE</scope>
    <source>
        <strain evidence="2">JCM 12580</strain>
    </source>
</reference>
<organism evidence="2 3">
    <name type="scientific">Lentibacillus kapialis</name>
    <dbReference type="NCBI Taxonomy" id="340214"/>
    <lineage>
        <taxon>Bacteria</taxon>
        <taxon>Bacillati</taxon>
        <taxon>Bacillota</taxon>
        <taxon>Bacilli</taxon>
        <taxon>Bacillales</taxon>
        <taxon>Bacillaceae</taxon>
        <taxon>Lentibacillus</taxon>
    </lineage>
</organism>
<dbReference type="AlphaFoldDB" id="A0A917UU36"/>
<dbReference type="EMBL" id="BMNQ01000004">
    <property type="protein sequence ID" value="GGJ86016.1"/>
    <property type="molecule type" value="Genomic_DNA"/>
</dbReference>
<name>A0A917UU36_9BACI</name>
<dbReference type="RefSeq" id="WP_188631551.1">
    <property type="nucleotide sequence ID" value="NZ_BMNQ01000004.1"/>
</dbReference>
<keyword evidence="3" id="KW-1185">Reference proteome</keyword>
<protein>
    <submittedName>
        <fullName evidence="2">Uncharacterized protein</fullName>
    </submittedName>
</protein>
<keyword evidence="1" id="KW-1133">Transmembrane helix</keyword>
<dbReference type="Proteomes" id="UP000658382">
    <property type="component" value="Unassembled WGS sequence"/>
</dbReference>
<gene>
    <name evidence="2" type="ORF">GCM10007063_05630</name>
</gene>
<evidence type="ECO:0000313" key="2">
    <source>
        <dbReference type="EMBL" id="GGJ86016.1"/>
    </source>
</evidence>
<evidence type="ECO:0000256" key="1">
    <source>
        <dbReference type="SAM" id="Phobius"/>
    </source>
</evidence>